<feature type="transmembrane region" description="Helical" evidence="1">
    <location>
        <begin position="41"/>
        <end position="59"/>
    </location>
</feature>
<organism evidence="2 3">
    <name type="scientific">Candidatus Uhrbacteria bacterium RIFCSPHIGHO2_02_FULL_60_10</name>
    <dbReference type="NCBI Taxonomy" id="1802392"/>
    <lineage>
        <taxon>Bacteria</taxon>
        <taxon>Candidatus Uhriibacteriota</taxon>
    </lineage>
</organism>
<evidence type="ECO:0000313" key="3">
    <source>
        <dbReference type="Proteomes" id="UP000177088"/>
    </source>
</evidence>
<proteinExistence type="predicted"/>
<evidence type="ECO:0000313" key="2">
    <source>
        <dbReference type="EMBL" id="OGL74513.1"/>
    </source>
</evidence>
<reference evidence="2 3" key="1">
    <citation type="journal article" date="2016" name="Nat. Commun.">
        <title>Thousands of microbial genomes shed light on interconnected biogeochemical processes in an aquifer system.</title>
        <authorList>
            <person name="Anantharaman K."/>
            <person name="Brown C.T."/>
            <person name="Hug L.A."/>
            <person name="Sharon I."/>
            <person name="Castelle C.J."/>
            <person name="Probst A.J."/>
            <person name="Thomas B.C."/>
            <person name="Singh A."/>
            <person name="Wilkins M.J."/>
            <person name="Karaoz U."/>
            <person name="Brodie E.L."/>
            <person name="Williams K.H."/>
            <person name="Hubbard S.S."/>
            <person name="Banfield J.F."/>
        </authorList>
    </citation>
    <scope>NUCLEOTIDE SEQUENCE [LARGE SCALE GENOMIC DNA]</scope>
</reference>
<dbReference type="EMBL" id="MGEA01000020">
    <property type="protein sequence ID" value="OGL74513.1"/>
    <property type="molecule type" value="Genomic_DNA"/>
</dbReference>
<comment type="caution">
    <text evidence="2">The sequence shown here is derived from an EMBL/GenBank/DDBJ whole genome shotgun (WGS) entry which is preliminary data.</text>
</comment>
<keyword evidence="1" id="KW-1133">Transmembrane helix</keyword>
<keyword evidence="1" id="KW-0472">Membrane</keyword>
<dbReference type="AlphaFoldDB" id="A0A1F7U8C1"/>
<sequence>MSTEAKNENRLALAIGLILTVFVGATLLTGYFSGIQEGVNPAWIASAALAAGATAVFLLRFRLYAWFIGWVLGVVIGTTSALDMILGPAFEKMLYVSLMTVVVFAGLGFLAGAAGELVRYAHRVSHRFGGPLTAKIIAPLKKRP</sequence>
<keyword evidence="1" id="KW-0812">Transmembrane</keyword>
<feature type="transmembrane region" description="Helical" evidence="1">
    <location>
        <begin position="93"/>
        <end position="118"/>
    </location>
</feature>
<feature type="transmembrane region" description="Helical" evidence="1">
    <location>
        <begin position="66"/>
        <end position="87"/>
    </location>
</feature>
<dbReference type="Proteomes" id="UP000177088">
    <property type="component" value="Unassembled WGS sequence"/>
</dbReference>
<protein>
    <submittedName>
        <fullName evidence="2">Uncharacterized protein</fullName>
    </submittedName>
</protein>
<feature type="transmembrane region" description="Helical" evidence="1">
    <location>
        <begin position="12"/>
        <end position="35"/>
    </location>
</feature>
<accession>A0A1F7U8C1</accession>
<name>A0A1F7U8C1_9BACT</name>
<gene>
    <name evidence="2" type="ORF">A3C96_01610</name>
</gene>
<evidence type="ECO:0000256" key="1">
    <source>
        <dbReference type="SAM" id="Phobius"/>
    </source>
</evidence>